<proteinExistence type="predicted"/>
<dbReference type="AlphaFoldDB" id="A0A0E9UVC8"/>
<sequence>MSPIKANSKSTSQPGSSSDIRTPGAHPISLKESVVKHMDIPIVRLHHRRSTPELFK</sequence>
<dbReference type="EMBL" id="GBXM01039412">
    <property type="protein sequence ID" value="JAH69165.1"/>
    <property type="molecule type" value="Transcribed_RNA"/>
</dbReference>
<accession>A0A0E9UVC8</accession>
<feature type="compositionally biased region" description="Polar residues" evidence="1">
    <location>
        <begin position="1"/>
        <end position="20"/>
    </location>
</feature>
<reference evidence="2" key="2">
    <citation type="journal article" date="2015" name="Fish Shellfish Immunol.">
        <title>Early steps in the European eel (Anguilla anguilla)-Vibrio vulnificus interaction in the gills: Role of the RtxA13 toxin.</title>
        <authorList>
            <person name="Callol A."/>
            <person name="Pajuelo D."/>
            <person name="Ebbesson L."/>
            <person name="Teles M."/>
            <person name="MacKenzie S."/>
            <person name="Amaro C."/>
        </authorList>
    </citation>
    <scope>NUCLEOTIDE SEQUENCE</scope>
</reference>
<organism evidence="2">
    <name type="scientific">Anguilla anguilla</name>
    <name type="common">European freshwater eel</name>
    <name type="synonym">Muraena anguilla</name>
    <dbReference type="NCBI Taxonomy" id="7936"/>
    <lineage>
        <taxon>Eukaryota</taxon>
        <taxon>Metazoa</taxon>
        <taxon>Chordata</taxon>
        <taxon>Craniata</taxon>
        <taxon>Vertebrata</taxon>
        <taxon>Euteleostomi</taxon>
        <taxon>Actinopterygii</taxon>
        <taxon>Neopterygii</taxon>
        <taxon>Teleostei</taxon>
        <taxon>Anguilliformes</taxon>
        <taxon>Anguillidae</taxon>
        <taxon>Anguilla</taxon>
    </lineage>
</organism>
<feature type="region of interest" description="Disordered" evidence="1">
    <location>
        <begin position="1"/>
        <end position="33"/>
    </location>
</feature>
<name>A0A0E9UVC8_ANGAN</name>
<evidence type="ECO:0000313" key="2">
    <source>
        <dbReference type="EMBL" id="JAH69165.1"/>
    </source>
</evidence>
<reference evidence="2" key="1">
    <citation type="submission" date="2014-11" db="EMBL/GenBank/DDBJ databases">
        <authorList>
            <person name="Amaro Gonzalez C."/>
        </authorList>
    </citation>
    <scope>NUCLEOTIDE SEQUENCE</scope>
</reference>
<protein>
    <submittedName>
        <fullName evidence="2">Uncharacterized protein</fullName>
    </submittedName>
</protein>
<evidence type="ECO:0000256" key="1">
    <source>
        <dbReference type="SAM" id="MobiDB-lite"/>
    </source>
</evidence>